<feature type="signal peptide" evidence="1">
    <location>
        <begin position="1"/>
        <end position="22"/>
    </location>
</feature>
<evidence type="ECO:0000256" key="1">
    <source>
        <dbReference type="SAM" id="SignalP"/>
    </source>
</evidence>
<name>A0ABT7PHP3_9BACT</name>
<protein>
    <recommendedName>
        <fullName evidence="4">YHS domain-containing protein</fullName>
    </recommendedName>
</protein>
<organism evidence="2 3">
    <name type="scientific">Roseiconus lacunae</name>
    <dbReference type="NCBI Taxonomy" id="2605694"/>
    <lineage>
        <taxon>Bacteria</taxon>
        <taxon>Pseudomonadati</taxon>
        <taxon>Planctomycetota</taxon>
        <taxon>Planctomycetia</taxon>
        <taxon>Pirellulales</taxon>
        <taxon>Pirellulaceae</taxon>
        <taxon>Roseiconus</taxon>
    </lineage>
</organism>
<reference evidence="2 3" key="1">
    <citation type="submission" date="2023-06" db="EMBL/GenBank/DDBJ databases">
        <title>Roseiconus lacunae JC819 isolated from Gulf of Mannar region, Tamil Nadu.</title>
        <authorList>
            <person name="Pk S."/>
            <person name="Ch S."/>
            <person name="Ch V.R."/>
        </authorList>
    </citation>
    <scope>NUCLEOTIDE SEQUENCE [LARGE SCALE GENOMIC DNA]</scope>
    <source>
        <strain evidence="2 3">JC819</strain>
    </source>
</reference>
<proteinExistence type="predicted"/>
<accession>A0ABT7PHP3</accession>
<keyword evidence="3" id="KW-1185">Reference proteome</keyword>
<sequence length="150" mass="16068">MRKFIASAVAVLVVAVATTVTADVSLEGVKCVVAPRAAKADKSAEYKDGKVFFCCGNCESKFEKDSKPFAVKANHQLVSTKQYEQKACPFSGGPAKDSTALKIEGAKVAFCCNNCKGKVEKAEDTEAKLKLVFNDKAFENGFAKAKAEKE</sequence>
<dbReference type="Proteomes" id="UP001239462">
    <property type="component" value="Unassembled WGS sequence"/>
</dbReference>
<feature type="chain" id="PRO_5046312967" description="YHS domain-containing protein" evidence="1">
    <location>
        <begin position="23"/>
        <end position="150"/>
    </location>
</feature>
<keyword evidence="1" id="KW-0732">Signal</keyword>
<dbReference type="RefSeq" id="WP_149496116.1">
    <property type="nucleotide sequence ID" value="NZ_CP141221.1"/>
</dbReference>
<gene>
    <name evidence="2" type="ORF">QTN89_11310</name>
</gene>
<evidence type="ECO:0000313" key="2">
    <source>
        <dbReference type="EMBL" id="MDM4016022.1"/>
    </source>
</evidence>
<evidence type="ECO:0008006" key="4">
    <source>
        <dbReference type="Google" id="ProtNLM"/>
    </source>
</evidence>
<comment type="caution">
    <text evidence="2">The sequence shown here is derived from an EMBL/GenBank/DDBJ whole genome shotgun (WGS) entry which is preliminary data.</text>
</comment>
<dbReference type="EMBL" id="JASZZN010000007">
    <property type="protein sequence ID" value="MDM4016022.1"/>
    <property type="molecule type" value="Genomic_DNA"/>
</dbReference>
<evidence type="ECO:0000313" key="3">
    <source>
        <dbReference type="Proteomes" id="UP001239462"/>
    </source>
</evidence>